<evidence type="ECO:0000313" key="2">
    <source>
        <dbReference type="Proteomes" id="UP000248790"/>
    </source>
</evidence>
<evidence type="ECO:0000313" key="1">
    <source>
        <dbReference type="EMBL" id="RAJ95697.1"/>
    </source>
</evidence>
<accession>A0A327WUE5</accession>
<dbReference type="AlphaFoldDB" id="A0A327WUE5"/>
<protein>
    <submittedName>
        <fullName evidence="1">Uncharacterized protein</fullName>
    </submittedName>
</protein>
<dbReference type="EMBL" id="QLMC01000004">
    <property type="protein sequence ID" value="RAJ95697.1"/>
    <property type="molecule type" value="Genomic_DNA"/>
</dbReference>
<reference evidence="1 2" key="1">
    <citation type="submission" date="2018-06" db="EMBL/GenBank/DDBJ databases">
        <title>Genomic Encyclopedia of Archaeal and Bacterial Type Strains, Phase II (KMG-II): from individual species to whole genera.</title>
        <authorList>
            <person name="Goeker M."/>
        </authorList>
    </citation>
    <scope>NUCLEOTIDE SEQUENCE [LARGE SCALE GENOMIC DNA]</scope>
    <source>
        <strain evidence="1 2">DSM 21851</strain>
    </source>
</reference>
<name>A0A327WUE5_LARAB</name>
<gene>
    <name evidence="1" type="ORF">LX87_03445</name>
</gene>
<dbReference type="Proteomes" id="UP000248790">
    <property type="component" value="Unassembled WGS sequence"/>
</dbReference>
<organism evidence="1 2">
    <name type="scientific">Larkinella arboricola</name>
    <dbReference type="NCBI Taxonomy" id="643671"/>
    <lineage>
        <taxon>Bacteria</taxon>
        <taxon>Pseudomonadati</taxon>
        <taxon>Bacteroidota</taxon>
        <taxon>Cytophagia</taxon>
        <taxon>Cytophagales</taxon>
        <taxon>Spirosomataceae</taxon>
        <taxon>Larkinella</taxon>
    </lineage>
</organism>
<keyword evidence="2" id="KW-1185">Reference proteome</keyword>
<proteinExistence type="predicted"/>
<sequence length="54" mass="5868">MALDNKMVEFEQSKVKEDINSYKGSVLDFIISNINGLFTGYVAKPLGSGAVNDV</sequence>
<comment type="caution">
    <text evidence="1">The sequence shown here is derived from an EMBL/GenBank/DDBJ whole genome shotgun (WGS) entry which is preliminary data.</text>
</comment>
<dbReference type="RefSeq" id="WP_170139384.1">
    <property type="nucleotide sequence ID" value="NZ_QLMC01000004.1"/>
</dbReference>